<evidence type="ECO:0000313" key="9">
    <source>
        <dbReference type="EMBL" id="KAL3271377.1"/>
    </source>
</evidence>
<keyword evidence="4 8" id="KW-1133">Transmembrane helix</keyword>
<keyword evidence="5 8" id="KW-0472">Membrane</keyword>
<comment type="caution">
    <text evidence="9">The sequence shown here is derived from an EMBL/GenBank/DDBJ whole genome shotgun (WGS) entry which is preliminary data.</text>
</comment>
<keyword evidence="3 8" id="KW-0812">Transmembrane</keyword>
<evidence type="ECO:0000256" key="1">
    <source>
        <dbReference type="ARBA" id="ARBA00004651"/>
    </source>
</evidence>
<feature type="transmembrane region" description="Helical" evidence="8">
    <location>
        <begin position="185"/>
        <end position="205"/>
    </location>
</feature>
<feature type="transmembrane region" description="Helical" evidence="8">
    <location>
        <begin position="301"/>
        <end position="322"/>
    </location>
</feature>
<dbReference type="PANTHER" id="PTHR21143">
    <property type="entry name" value="INVERTEBRATE GUSTATORY RECEPTOR"/>
    <property type="match status" value="1"/>
</dbReference>
<evidence type="ECO:0000313" key="10">
    <source>
        <dbReference type="Proteomes" id="UP001516400"/>
    </source>
</evidence>
<name>A0ABD2MZ13_9CUCU</name>
<feature type="transmembrane region" description="Helical" evidence="8">
    <location>
        <begin position="141"/>
        <end position="165"/>
    </location>
</feature>
<dbReference type="GO" id="GO:0007165">
    <property type="term" value="P:signal transduction"/>
    <property type="evidence" value="ECO:0007669"/>
    <property type="project" value="UniProtKB-KW"/>
</dbReference>
<gene>
    <name evidence="9" type="ORF">HHI36_021861</name>
</gene>
<dbReference type="Proteomes" id="UP001516400">
    <property type="component" value="Unassembled WGS sequence"/>
</dbReference>
<keyword evidence="2 8" id="KW-1003">Cell membrane</keyword>
<keyword evidence="10" id="KW-1185">Reference proteome</keyword>
<sequence length="384" mass="44251">MADFKKIILSETVFDYLKPTIFFMRLFGLAPFSYERVRKYYVIERSTKYTIYSFVLASILGSITILGVIYDATSDRSLRMKTQNQKYIVITDIGIVVWSVLLGVVISQYKLEQVLNVLRCIQKVSTVLKEPKNKLKKEKNVALTIGLSVYFILILIFGFDIYGWITRCKSAEERTRYFKYYSAYYILYLVVISQEISYCNFTYYVKNRIIVLNAALLKEIKREPDIFLHKRASSKGKIDPLVSPKLLIGTEGDVLENYILKSAKYSARNELTPLTIRNFMTAHAEIYNAVNSINACFGYSLLFILISCLLHLVITPFFLITGSQSNPLFTALQATWILVHFGRLLIIVEPTHRCLEENEKTNPLIVYLLSKVQDKEVKNEVSKA</sequence>
<dbReference type="AlphaFoldDB" id="A0ABD2MZ13"/>
<protein>
    <recommendedName>
        <fullName evidence="8">Gustatory receptor</fullName>
    </recommendedName>
</protein>
<organism evidence="9 10">
    <name type="scientific">Cryptolaemus montrouzieri</name>
    <dbReference type="NCBI Taxonomy" id="559131"/>
    <lineage>
        <taxon>Eukaryota</taxon>
        <taxon>Metazoa</taxon>
        <taxon>Ecdysozoa</taxon>
        <taxon>Arthropoda</taxon>
        <taxon>Hexapoda</taxon>
        <taxon>Insecta</taxon>
        <taxon>Pterygota</taxon>
        <taxon>Neoptera</taxon>
        <taxon>Endopterygota</taxon>
        <taxon>Coleoptera</taxon>
        <taxon>Polyphaga</taxon>
        <taxon>Cucujiformia</taxon>
        <taxon>Coccinelloidea</taxon>
        <taxon>Coccinellidae</taxon>
        <taxon>Scymninae</taxon>
        <taxon>Scymnini</taxon>
        <taxon>Cryptolaemus</taxon>
    </lineage>
</organism>
<evidence type="ECO:0000256" key="4">
    <source>
        <dbReference type="ARBA" id="ARBA00022989"/>
    </source>
</evidence>
<accession>A0ABD2MZ13</accession>
<dbReference type="PANTHER" id="PTHR21143:SF123">
    <property type="entry name" value="GUSTATORY RECEPTOR FOR SUGAR TASTE 43A-RELATED"/>
    <property type="match status" value="1"/>
</dbReference>
<evidence type="ECO:0000256" key="7">
    <source>
        <dbReference type="ARBA" id="ARBA00023224"/>
    </source>
</evidence>
<feature type="transmembrane region" description="Helical" evidence="8">
    <location>
        <begin position="89"/>
        <end position="109"/>
    </location>
</feature>
<evidence type="ECO:0000256" key="5">
    <source>
        <dbReference type="ARBA" id="ARBA00023136"/>
    </source>
</evidence>
<feature type="transmembrane region" description="Helical" evidence="8">
    <location>
        <begin position="328"/>
        <end position="348"/>
    </location>
</feature>
<keyword evidence="7 8" id="KW-0807">Transducer</keyword>
<dbReference type="GO" id="GO:0005886">
    <property type="term" value="C:plasma membrane"/>
    <property type="evidence" value="ECO:0007669"/>
    <property type="project" value="UniProtKB-SubCell"/>
</dbReference>
<evidence type="ECO:0000256" key="6">
    <source>
        <dbReference type="ARBA" id="ARBA00023170"/>
    </source>
</evidence>
<dbReference type="EMBL" id="JABFTP020000042">
    <property type="protein sequence ID" value="KAL3271377.1"/>
    <property type="molecule type" value="Genomic_DNA"/>
</dbReference>
<feature type="transmembrane region" description="Helical" evidence="8">
    <location>
        <begin position="49"/>
        <end position="69"/>
    </location>
</feature>
<dbReference type="Pfam" id="PF08395">
    <property type="entry name" value="7tm_7"/>
    <property type="match status" value="1"/>
</dbReference>
<dbReference type="InterPro" id="IPR013604">
    <property type="entry name" value="7TM_chemorcpt"/>
</dbReference>
<reference evidence="9 10" key="1">
    <citation type="journal article" date="2021" name="BMC Biol.">
        <title>Horizontally acquired antibacterial genes associated with adaptive radiation of ladybird beetles.</title>
        <authorList>
            <person name="Li H.S."/>
            <person name="Tang X.F."/>
            <person name="Huang Y.H."/>
            <person name="Xu Z.Y."/>
            <person name="Chen M.L."/>
            <person name="Du X.Y."/>
            <person name="Qiu B.Y."/>
            <person name="Chen P.T."/>
            <person name="Zhang W."/>
            <person name="Slipinski A."/>
            <person name="Escalona H.E."/>
            <person name="Waterhouse R.M."/>
            <person name="Zwick A."/>
            <person name="Pang H."/>
        </authorList>
    </citation>
    <scope>NUCLEOTIDE SEQUENCE [LARGE SCALE GENOMIC DNA]</scope>
    <source>
        <strain evidence="9">SYSU2018</strain>
    </source>
</reference>
<comment type="subcellular location">
    <subcellularLocation>
        <location evidence="1 8">Cell membrane</location>
        <topology evidence="1 8">Multi-pass membrane protein</topology>
    </subcellularLocation>
</comment>
<evidence type="ECO:0000256" key="3">
    <source>
        <dbReference type="ARBA" id="ARBA00022692"/>
    </source>
</evidence>
<keyword evidence="6 8" id="KW-0675">Receptor</keyword>
<comment type="similarity">
    <text evidence="8">Belongs to the insect chemoreceptor superfamily. Gustatory receptor (GR) family.</text>
</comment>
<comment type="function">
    <text evidence="8">Gustatory receptor which mediates acceptance or avoidance behavior, depending on its substrates.</text>
</comment>
<proteinExistence type="inferred from homology"/>
<comment type="caution">
    <text evidence="8">Lacks conserved residue(s) required for the propagation of feature annotation.</text>
</comment>
<evidence type="ECO:0000256" key="8">
    <source>
        <dbReference type="RuleBase" id="RU363108"/>
    </source>
</evidence>
<evidence type="ECO:0000256" key="2">
    <source>
        <dbReference type="ARBA" id="ARBA00022475"/>
    </source>
</evidence>